<dbReference type="Pfam" id="PF02319">
    <property type="entry name" value="WHD_E2F_TDP"/>
    <property type="match status" value="1"/>
</dbReference>
<comment type="similarity">
    <text evidence="1 5">Belongs to the E2F/DP family.</text>
</comment>
<dbReference type="Pfam" id="PF16421">
    <property type="entry name" value="E2F_CC-MB"/>
    <property type="match status" value="1"/>
</dbReference>
<dbReference type="GO" id="GO:0000981">
    <property type="term" value="F:DNA-binding transcription factor activity, RNA polymerase II-specific"/>
    <property type="evidence" value="ECO:0007669"/>
    <property type="project" value="TreeGrafter"/>
</dbReference>
<dbReference type="InterPro" id="IPR036388">
    <property type="entry name" value="WH-like_DNA-bd_sf"/>
</dbReference>
<reference evidence="9" key="1">
    <citation type="submission" date="2018-10" db="EMBL/GenBank/DDBJ databases">
        <title>Transcriptome assembly of Aceria tosichella (Wheat curl mite) Type 2.</title>
        <authorList>
            <person name="Scully E.D."/>
            <person name="Geib S.M."/>
            <person name="Palmer N.A."/>
            <person name="Gupta A.K."/>
            <person name="Sarath G."/>
            <person name="Tatineni S."/>
        </authorList>
    </citation>
    <scope>NUCLEOTIDE SEQUENCE</scope>
    <source>
        <strain evidence="9">LincolnNE</strain>
    </source>
</reference>
<dbReference type="GO" id="GO:0090575">
    <property type="term" value="C:RNA polymerase II transcription regulator complex"/>
    <property type="evidence" value="ECO:0007669"/>
    <property type="project" value="TreeGrafter"/>
</dbReference>
<keyword evidence="4 5" id="KW-0804">Transcription</keyword>
<dbReference type="Gene3D" id="6.10.250.540">
    <property type="match status" value="1"/>
</dbReference>
<dbReference type="GO" id="GO:0000978">
    <property type="term" value="F:RNA polymerase II cis-regulatory region sequence-specific DNA binding"/>
    <property type="evidence" value="ECO:0007669"/>
    <property type="project" value="InterPro"/>
</dbReference>
<gene>
    <name evidence="9" type="primary">E2f4</name>
    <name evidence="9" type="ORF">g.12351</name>
</gene>
<feature type="coiled-coil region" evidence="6">
    <location>
        <begin position="97"/>
        <end position="124"/>
    </location>
</feature>
<feature type="region of interest" description="Disordered" evidence="7">
    <location>
        <begin position="1"/>
        <end position="24"/>
    </location>
</feature>
<dbReference type="InterPro" id="IPR003316">
    <property type="entry name" value="E2F_WHTH_DNA-bd_dom"/>
</dbReference>
<dbReference type="FunFam" id="1.10.10.10:FF:000008">
    <property type="entry name" value="E2F transcription factor 1"/>
    <property type="match status" value="1"/>
</dbReference>
<accession>A0A6G1SN44</accession>
<name>A0A6G1SN44_9ACAR</name>
<dbReference type="PANTHER" id="PTHR12081:SF18">
    <property type="entry name" value="TRANSCRIPTION FACTOR E2F2-RELATED"/>
    <property type="match status" value="1"/>
</dbReference>
<comment type="subcellular location">
    <subcellularLocation>
        <location evidence="5">Nucleus</location>
    </subcellularLocation>
</comment>
<protein>
    <submittedName>
        <fullName evidence="9">Transcription factor E2F4</fullName>
    </submittedName>
</protein>
<dbReference type="PANTHER" id="PTHR12081">
    <property type="entry name" value="TRANSCRIPTION FACTOR E2F"/>
    <property type="match status" value="1"/>
</dbReference>
<dbReference type="InterPro" id="IPR037241">
    <property type="entry name" value="E2F-DP_heterodim"/>
</dbReference>
<sequence length="263" mass="29448">MDQTCDSNHSHEDDGNGSIHESSRQEKSLGILTTRFVTLLQEAPEGILDLKTAADQLAVRQKRRIYDITNVLEGIGLIEKKSKNSIQWLGAGPGCNSSEVTDKLLQLKNEIKQLQEQEVQIETYYRWCKQSINNLTDDRANKLNAYVHDKELLEAFRDQTILVVQAPVGTLLEVPINDTPAQAPLTNSTSTTDDMARRTIRHRIHIKSNNGPVNVTLVHGEAKEQSQWPCTMTNLLPPPNGNDFIFGLGPQEGLTELYIANEH</sequence>
<keyword evidence="3 5" id="KW-0238">DNA-binding</keyword>
<dbReference type="CDD" id="cd14660">
    <property type="entry name" value="E2F_DD"/>
    <property type="match status" value="1"/>
</dbReference>
<dbReference type="InterPro" id="IPR036390">
    <property type="entry name" value="WH_DNA-bd_sf"/>
</dbReference>
<dbReference type="InterPro" id="IPR032198">
    <property type="entry name" value="E2F_CC-MB"/>
</dbReference>
<dbReference type="EMBL" id="GGYP01007028">
    <property type="protein sequence ID" value="MDE51799.1"/>
    <property type="molecule type" value="Transcribed_RNA"/>
</dbReference>
<dbReference type="SUPFAM" id="SSF144074">
    <property type="entry name" value="E2F-DP heterodimerization region"/>
    <property type="match status" value="1"/>
</dbReference>
<feature type="domain" description="E2F/DP family winged-helix DNA-binding" evidence="8">
    <location>
        <begin position="24"/>
        <end position="90"/>
    </location>
</feature>
<dbReference type="GO" id="GO:0046983">
    <property type="term" value="F:protein dimerization activity"/>
    <property type="evidence" value="ECO:0007669"/>
    <property type="project" value="InterPro"/>
</dbReference>
<dbReference type="Gene3D" id="1.10.10.10">
    <property type="entry name" value="Winged helix-like DNA-binding domain superfamily/Winged helix DNA-binding domain"/>
    <property type="match status" value="1"/>
</dbReference>
<evidence type="ECO:0000259" key="8">
    <source>
        <dbReference type="SMART" id="SM01372"/>
    </source>
</evidence>
<evidence type="ECO:0000256" key="4">
    <source>
        <dbReference type="ARBA" id="ARBA00023163"/>
    </source>
</evidence>
<evidence type="ECO:0000256" key="1">
    <source>
        <dbReference type="ARBA" id="ARBA00010940"/>
    </source>
</evidence>
<evidence type="ECO:0000256" key="7">
    <source>
        <dbReference type="SAM" id="MobiDB-lite"/>
    </source>
</evidence>
<dbReference type="InterPro" id="IPR015633">
    <property type="entry name" value="E2F"/>
</dbReference>
<dbReference type="AlphaFoldDB" id="A0A6G1SN44"/>
<keyword evidence="2 5" id="KW-0805">Transcription regulation</keyword>
<evidence type="ECO:0000256" key="3">
    <source>
        <dbReference type="ARBA" id="ARBA00023125"/>
    </source>
</evidence>
<dbReference type="SUPFAM" id="SSF46785">
    <property type="entry name" value="Winged helix' DNA-binding domain"/>
    <property type="match status" value="1"/>
</dbReference>
<proteinExistence type="inferred from homology"/>
<evidence type="ECO:0000256" key="6">
    <source>
        <dbReference type="SAM" id="Coils"/>
    </source>
</evidence>
<evidence type="ECO:0000256" key="5">
    <source>
        <dbReference type="RuleBase" id="RU003796"/>
    </source>
</evidence>
<evidence type="ECO:0000256" key="2">
    <source>
        <dbReference type="ARBA" id="ARBA00023015"/>
    </source>
</evidence>
<organism evidence="9">
    <name type="scientific">Aceria tosichella</name>
    <name type="common">wheat curl mite</name>
    <dbReference type="NCBI Taxonomy" id="561515"/>
    <lineage>
        <taxon>Eukaryota</taxon>
        <taxon>Metazoa</taxon>
        <taxon>Ecdysozoa</taxon>
        <taxon>Arthropoda</taxon>
        <taxon>Chelicerata</taxon>
        <taxon>Arachnida</taxon>
        <taxon>Acari</taxon>
        <taxon>Acariformes</taxon>
        <taxon>Trombidiformes</taxon>
        <taxon>Prostigmata</taxon>
        <taxon>Eupodina</taxon>
        <taxon>Eriophyoidea</taxon>
        <taxon>Eriophyidae</taxon>
        <taxon>Eriophyinae</taxon>
        <taxon>Aceriini</taxon>
        <taxon>Aceria</taxon>
    </lineage>
</organism>
<evidence type="ECO:0000313" key="9">
    <source>
        <dbReference type="EMBL" id="MDE51799.1"/>
    </source>
</evidence>
<dbReference type="SMART" id="SM01372">
    <property type="entry name" value="E2F_TDP"/>
    <property type="match status" value="1"/>
</dbReference>
<keyword evidence="5" id="KW-0539">Nucleus</keyword>
<keyword evidence="6" id="KW-0175">Coiled coil</keyword>